<dbReference type="Proteomes" id="UP000450917">
    <property type="component" value="Unassembled WGS sequence"/>
</dbReference>
<dbReference type="PANTHER" id="PTHR30146:SF148">
    <property type="entry name" value="HTH-TYPE TRANSCRIPTIONAL REPRESSOR PURR-RELATED"/>
    <property type="match status" value="1"/>
</dbReference>
<dbReference type="InterPro" id="IPR028082">
    <property type="entry name" value="Peripla_BP_I"/>
</dbReference>
<dbReference type="SUPFAM" id="SSF47413">
    <property type="entry name" value="lambda repressor-like DNA-binding domains"/>
    <property type="match status" value="1"/>
</dbReference>
<accession>A0A7X2Z836</accession>
<comment type="caution">
    <text evidence="6">The sequence shown here is derived from an EMBL/GenBank/DDBJ whole genome shotgun (WGS) entry which is preliminary data.</text>
</comment>
<dbReference type="Gene3D" id="3.40.50.2300">
    <property type="match status" value="2"/>
</dbReference>
<protein>
    <submittedName>
        <fullName evidence="6">Substrate-binding domain-containing protein</fullName>
    </submittedName>
</protein>
<dbReference type="SUPFAM" id="SSF53822">
    <property type="entry name" value="Periplasmic binding protein-like I"/>
    <property type="match status" value="1"/>
</dbReference>
<evidence type="ECO:0000313" key="7">
    <source>
        <dbReference type="Proteomes" id="UP000450917"/>
    </source>
</evidence>
<evidence type="ECO:0000259" key="5">
    <source>
        <dbReference type="PROSITE" id="PS50932"/>
    </source>
</evidence>
<dbReference type="SMART" id="SM00354">
    <property type="entry name" value="HTH_LACI"/>
    <property type="match status" value="1"/>
</dbReference>
<keyword evidence="4" id="KW-0804">Transcription</keyword>
<keyword evidence="3" id="KW-0238">DNA-binding</keyword>
<proteinExistence type="predicted"/>
<dbReference type="GO" id="GO:0003700">
    <property type="term" value="F:DNA-binding transcription factor activity"/>
    <property type="evidence" value="ECO:0007669"/>
    <property type="project" value="TreeGrafter"/>
</dbReference>
<keyword evidence="1" id="KW-0678">Repressor</keyword>
<dbReference type="Pfam" id="PF00532">
    <property type="entry name" value="Peripla_BP_1"/>
    <property type="match status" value="1"/>
</dbReference>
<sequence length="340" mass="37194">MKRERGSRITLKHVAEHAGVSPSTVSLVLRGSSEIPEITHRKVMDSINHLGYVYDRVAANLRSRNSSTIGLIVAEIANPFFSELLNGVHQSLDKQGYTVILGATFDLNTNQDRLISTMLEYRVGGVIMSPISGSSQESIERLRKWGIPVVLVGKLPANANFDYVSADYSLGAQMAVEHLIRKGHRRISFLGGVTASSSWQARKQGYLNALNEAGLEYDESLIITSTVTKKGGFKAVQQLLQQPNPPTASFCYNDLVAFGVMAGLTQAGLKPGRDMAIVGFDNIEESEMFTPTLTTVSASPHLMGTYAANLLHQRIMGMDDDRPQQIILKPELVIRESCSS</sequence>
<gene>
    <name evidence="6" type="ORF">GNP93_04895</name>
</gene>
<dbReference type="AlphaFoldDB" id="A0A7X2Z836"/>
<evidence type="ECO:0000313" key="6">
    <source>
        <dbReference type="EMBL" id="MUG70011.1"/>
    </source>
</evidence>
<reference evidence="6 7" key="1">
    <citation type="submission" date="2019-11" db="EMBL/GenBank/DDBJ databases">
        <title>Draft genome sequences of five Paenibacillus species of dairy origin.</title>
        <authorList>
            <person name="Olajide A.M."/>
            <person name="Chen S."/>
            <person name="Lapointe G."/>
        </authorList>
    </citation>
    <scope>NUCLEOTIDE SEQUENCE [LARGE SCALE GENOMIC DNA]</scope>
    <source>
        <strain evidence="6 7">2CS3</strain>
    </source>
</reference>
<dbReference type="RefSeq" id="WP_141333963.1">
    <property type="nucleotide sequence ID" value="NZ_WNZX01000002.1"/>
</dbReference>
<dbReference type="InterPro" id="IPR001761">
    <property type="entry name" value="Peripla_BP/Lac1_sug-bd_dom"/>
</dbReference>
<dbReference type="InterPro" id="IPR000843">
    <property type="entry name" value="HTH_LacI"/>
</dbReference>
<organism evidence="6 7">
    <name type="scientific">Paenibacillus validus</name>
    <dbReference type="NCBI Taxonomy" id="44253"/>
    <lineage>
        <taxon>Bacteria</taxon>
        <taxon>Bacillati</taxon>
        <taxon>Bacillota</taxon>
        <taxon>Bacilli</taxon>
        <taxon>Bacillales</taxon>
        <taxon>Paenibacillaceae</taxon>
        <taxon>Paenibacillus</taxon>
    </lineage>
</organism>
<dbReference type="Pfam" id="PF00356">
    <property type="entry name" value="LacI"/>
    <property type="match status" value="1"/>
</dbReference>
<dbReference type="InterPro" id="IPR010982">
    <property type="entry name" value="Lambda_DNA-bd_dom_sf"/>
</dbReference>
<feature type="domain" description="HTH lacI-type" evidence="5">
    <location>
        <begin position="9"/>
        <end position="63"/>
    </location>
</feature>
<keyword evidence="7" id="KW-1185">Reference proteome</keyword>
<evidence type="ECO:0000256" key="2">
    <source>
        <dbReference type="ARBA" id="ARBA00023015"/>
    </source>
</evidence>
<name>A0A7X2Z836_9BACL</name>
<dbReference type="Gene3D" id="1.10.260.40">
    <property type="entry name" value="lambda repressor-like DNA-binding domains"/>
    <property type="match status" value="1"/>
</dbReference>
<evidence type="ECO:0000256" key="1">
    <source>
        <dbReference type="ARBA" id="ARBA00022491"/>
    </source>
</evidence>
<dbReference type="PANTHER" id="PTHR30146">
    <property type="entry name" value="LACI-RELATED TRANSCRIPTIONAL REPRESSOR"/>
    <property type="match status" value="1"/>
</dbReference>
<dbReference type="CDD" id="cd01392">
    <property type="entry name" value="HTH_LacI"/>
    <property type="match status" value="1"/>
</dbReference>
<keyword evidence="2" id="KW-0805">Transcription regulation</keyword>
<dbReference type="CDD" id="cd06289">
    <property type="entry name" value="PBP1_MalI-like"/>
    <property type="match status" value="1"/>
</dbReference>
<dbReference type="EMBL" id="WNZX01000002">
    <property type="protein sequence ID" value="MUG70011.1"/>
    <property type="molecule type" value="Genomic_DNA"/>
</dbReference>
<evidence type="ECO:0000256" key="4">
    <source>
        <dbReference type="ARBA" id="ARBA00023163"/>
    </source>
</evidence>
<dbReference type="GO" id="GO:0000976">
    <property type="term" value="F:transcription cis-regulatory region binding"/>
    <property type="evidence" value="ECO:0007669"/>
    <property type="project" value="TreeGrafter"/>
</dbReference>
<evidence type="ECO:0000256" key="3">
    <source>
        <dbReference type="ARBA" id="ARBA00023125"/>
    </source>
</evidence>
<dbReference type="PROSITE" id="PS50932">
    <property type="entry name" value="HTH_LACI_2"/>
    <property type="match status" value="1"/>
</dbReference>